<organism evidence="14 15">
    <name type="scientific">Caenorhabditis auriculariae</name>
    <dbReference type="NCBI Taxonomy" id="2777116"/>
    <lineage>
        <taxon>Eukaryota</taxon>
        <taxon>Metazoa</taxon>
        <taxon>Ecdysozoa</taxon>
        <taxon>Nematoda</taxon>
        <taxon>Chromadorea</taxon>
        <taxon>Rhabditida</taxon>
        <taxon>Rhabditina</taxon>
        <taxon>Rhabditomorpha</taxon>
        <taxon>Rhabditoidea</taxon>
        <taxon>Rhabditidae</taxon>
        <taxon>Peloderinae</taxon>
        <taxon>Caenorhabditis</taxon>
    </lineage>
</organism>
<dbReference type="InterPro" id="IPR032695">
    <property type="entry name" value="Integrin_dom_sf"/>
</dbReference>
<dbReference type="PANTHER" id="PTHR10082">
    <property type="entry name" value="INTEGRIN BETA SUBUNIT"/>
    <property type="match status" value="1"/>
</dbReference>
<evidence type="ECO:0000256" key="7">
    <source>
        <dbReference type="ARBA" id="ARBA00022989"/>
    </source>
</evidence>
<evidence type="ECO:0000256" key="3">
    <source>
        <dbReference type="ARBA" id="ARBA00022536"/>
    </source>
</evidence>
<keyword evidence="3" id="KW-0245">EGF-like domain</keyword>
<dbReference type="EMBL" id="CAJGYM010000010">
    <property type="protein sequence ID" value="CAD6189109.1"/>
    <property type="molecule type" value="Genomic_DNA"/>
</dbReference>
<evidence type="ECO:0000256" key="6">
    <source>
        <dbReference type="ARBA" id="ARBA00022737"/>
    </source>
</evidence>
<dbReference type="PANTHER" id="PTHR10082:SF60">
    <property type="entry name" value="INTEGRIN BETA-PS"/>
    <property type="match status" value="1"/>
</dbReference>
<comment type="caution">
    <text evidence="14">The sequence shown here is derived from an EMBL/GenBank/DDBJ whole genome shotgun (WGS) entry which is preliminary data.</text>
</comment>
<dbReference type="PROSITE" id="PS52047">
    <property type="entry name" value="I_EGF_2"/>
    <property type="match status" value="2"/>
</dbReference>
<keyword evidence="7" id="KW-1133">Transmembrane helix</keyword>
<keyword evidence="9" id="KW-0472">Membrane</keyword>
<dbReference type="SUPFAM" id="SSF57196">
    <property type="entry name" value="EGF/Laminin"/>
    <property type="match status" value="1"/>
</dbReference>
<dbReference type="InterPro" id="IPR040622">
    <property type="entry name" value="EGF_integrin_1"/>
</dbReference>
<evidence type="ECO:0000313" key="14">
    <source>
        <dbReference type="EMBL" id="CAD6189109.1"/>
    </source>
</evidence>
<keyword evidence="15" id="KW-1185">Reference proteome</keyword>
<dbReference type="OrthoDB" id="410592at2759"/>
<feature type="signal peptide" evidence="12">
    <location>
        <begin position="1"/>
        <end position="16"/>
    </location>
</feature>
<dbReference type="Gene3D" id="2.10.25.10">
    <property type="entry name" value="Laminin"/>
    <property type="match status" value="2"/>
</dbReference>
<dbReference type="FunFam" id="2.10.25.10:FF:000036">
    <property type="entry name" value="Integrin beta"/>
    <property type="match status" value="1"/>
</dbReference>
<keyword evidence="4" id="KW-0812">Transmembrane</keyword>
<protein>
    <recommendedName>
        <fullName evidence="13">Integrin beta subunit VWA domain-containing protein</fullName>
    </recommendedName>
</protein>
<keyword evidence="8" id="KW-0401">Integrin</keyword>
<keyword evidence="10" id="KW-1015">Disulfide bond</keyword>
<sequence>MRSLLIYLLLCAIAFADDTAFLCSQADAQLSCGQCIKKHPDCAWCTDPHSTAKNRCQLKTLFVNNSCHPSYVYSPPQAQVTVLKPTYPLESTKSDGTVVRLEPQQVSIRLMPGNAVNVPFKYLNRAGATTMEIQTSEYQNTALKLKFFINCDGAEKETKTCAVRENQIVEFRVEATLETCSSQGDITLSLGVRGQQIISALYVTPICGCECEKHNERNSPLCHQHGHLICGQCICDASRGGDKCECALSLYGVSSSAQLDAQCRDEESSEVCNGQGVCQCGKCRCNSPTISGKFCQCDHTSCPKGANGQICSSNGVCDCGKCKCEVGWEREDCSCSTANSNCLEKQRK</sequence>
<dbReference type="GO" id="GO:0007160">
    <property type="term" value="P:cell-matrix adhesion"/>
    <property type="evidence" value="ECO:0007669"/>
    <property type="project" value="TreeGrafter"/>
</dbReference>
<evidence type="ECO:0000256" key="5">
    <source>
        <dbReference type="ARBA" id="ARBA00022729"/>
    </source>
</evidence>
<evidence type="ECO:0000313" key="15">
    <source>
        <dbReference type="Proteomes" id="UP000835052"/>
    </source>
</evidence>
<dbReference type="SMART" id="SM00187">
    <property type="entry name" value="INB"/>
    <property type="match status" value="1"/>
</dbReference>
<dbReference type="Pfam" id="PF23105">
    <property type="entry name" value="EGF_integrin"/>
    <property type="match status" value="1"/>
</dbReference>
<dbReference type="InterPro" id="IPR002369">
    <property type="entry name" value="Integrin_bsu_VWA"/>
</dbReference>
<evidence type="ECO:0000256" key="8">
    <source>
        <dbReference type="ARBA" id="ARBA00023037"/>
    </source>
</evidence>
<dbReference type="SUPFAM" id="SSF69179">
    <property type="entry name" value="Integrin domains"/>
    <property type="match status" value="1"/>
</dbReference>
<keyword evidence="6" id="KW-0677">Repeat</keyword>
<dbReference type="Gene3D" id="2.60.40.1510">
    <property type="entry name" value="ntegrin, alpha v. Chain A, domain 3"/>
    <property type="match status" value="1"/>
</dbReference>
<dbReference type="GO" id="GO:0008305">
    <property type="term" value="C:integrin complex"/>
    <property type="evidence" value="ECO:0007669"/>
    <property type="project" value="TreeGrafter"/>
</dbReference>
<comment type="similarity">
    <text evidence="2">Belongs to the integrin beta chain family.</text>
</comment>
<accession>A0A8S1H002</accession>
<evidence type="ECO:0000256" key="11">
    <source>
        <dbReference type="ARBA" id="ARBA00023180"/>
    </source>
</evidence>
<feature type="domain" description="Integrin beta subunit VWA" evidence="13">
    <location>
        <begin position="31"/>
        <end position="209"/>
    </location>
</feature>
<dbReference type="GO" id="GO:0009986">
    <property type="term" value="C:cell surface"/>
    <property type="evidence" value="ECO:0007669"/>
    <property type="project" value="TreeGrafter"/>
</dbReference>
<dbReference type="AlphaFoldDB" id="A0A8S1H002"/>
<dbReference type="Gene3D" id="3.30.1680.10">
    <property type="entry name" value="ligand-binding face of the semaphorins, domain 2"/>
    <property type="match status" value="1"/>
</dbReference>
<dbReference type="GO" id="GO:0005925">
    <property type="term" value="C:focal adhesion"/>
    <property type="evidence" value="ECO:0007669"/>
    <property type="project" value="TreeGrafter"/>
</dbReference>
<evidence type="ECO:0000256" key="10">
    <source>
        <dbReference type="ARBA" id="ARBA00023157"/>
    </source>
</evidence>
<feature type="chain" id="PRO_5035740985" description="Integrin beta subunit VWA domain-containing protein" evidence="12">
    <location>
        <begin position="17"/>
        <end position="348"/>
    </location>
</feature>
<comment type="subcellular location">
    <subcellularLocation>
        <location evidence="1">Membrane</location>
        <topology evidence="1">Single-pass type I membrane protein</topology>
    </subcellularLocation>
</comment>
<evidence type="ECO:0000256" key="1">
    <source>
        <dbReference type="ARBA" id="ARBA00004479"/>
    </source>
</evidence>
<evidence type="ECO:0000259" key="13">
    <source>
        <dbReference type="SMART" id="SM00187"/>
    </source>
</evidence>
<dbReference type="GO" id="GO:0098609">
    <property type="term" value="P:cell-cell adhesion"/>
    <property type="evidence" value="ECO:0007669"/>
    <property type="project" value="TreeGrafter"/>
</dbReference>
<reference evidence="14" key="1">
    <citation type="submission" date="2020-10" db="EMBL/GenBank/DDBJ databases">
        <authorList>
            <person name="Kikuchi T."/>
        </authorList>
    </citation>
    <scope>NUCLEOTIDE SEQUENCE</scope>
    <source>
        <strain evidence="14">NKZ352</strain>
    </source>
</reference>
<dbReference type="GO" id="GO:0007229">
    <property type="term" value="P:integrin-mediated signaling pathway"/>
    <property type="evidence" value="ECO:0007669"/>
    <property type="project" value="UniProtKB-KW"/>
</dbReference>
<evidence type="ECO:0000256" key="2">
    <source>
        <dbReference type="ARBA" id="ARBA00007449"/>
    </source>
</evidence>
<dbReference type="GO" id="GO:0033627">
    <property type="term" value="P:cell adhesion mediated by integrin"/>
    <property type="evidence" value="ECO:0007669"/>
    <property type="project" value="TreeGrafter"/>
</dbReference>
<dbReference type="GO" id="GO:0005178">
    <property type="term" value="F:integrin binding"/>
    <property type="evidence" value="ECO:0007669"/>
    <property type="project" value="TreeGrafter"/>
</dbReference>
<dbReference type="Pfam" id="PF18372">
    <property type="entry name" value="I-EGF_1"/>
    <property type="match status" value="1"/>
</dbReference>
<dbReference type="SUPFAM" id="SSF103575">
    <property type="entry name" value="Plexin repeat"/>
    <property type="match status" value="1"/>
</dbReference>
<keyword evidence="11" id="KW-0325">Glycoprotein</keyword>
<dbReference type="InterPro" id="IPR015812">
    <property type="entry name" value="Integrin_bsu"/>
</dbReference>
<name>A0A8S1H002_9PELO</name>
<gene>
    <name evidence="14" type="ORF">CAUJ_LOCUS5028</name>
</gene>
<evidence type="ECO:0000256" key="12">
    <source>
        <dbReference type="SAM" id="SignalP"/>
    </source>
</evidence>
<evidence type="ECO:0000256" key="9">
    <source>
        <dbReference type="ARBA" id="ARBA00023136"/>
    </source>
</evidence>
<dbReference type="InterPro" id="IPR057073">
    <property type="entry name" value="EGF_integrin_2"/>
</dbReference>
<keyword evidence="5 12" id="KW-0732">Signal</keyword>
<proteinExistence type="inferred from homology"/>
<dbReference type="GO" id="GO:0016477">
    <property type="term" value="P:cell migration"/>
    <property type="evidence" value="ECO:0007669"/>
    <property type="project" value="TreeGrafter"/>
</dbReference>
<dbReference type="PRINTS" id="PR01186">
    <property type="entry name" value="INTEGRINB"/>
</dbReference>
<dbReference type="Proteomes" id="UP000835052">
    <property type="component" value="Unassembled WGS sequence"/>
</dbReference>
<evidence type="ECO:0000256" key="4">
    <source>
        <dbReference type="ARBA" id="ARBA00022692"/>
    </source>
</evidence>